<feature type="region of interest" description="Disordered" evidence="2">
    <location>
        <begin position="270"/>
        <end position="311"/>
    </location>
</feature>
<evidence type="ECO:0000256" key="1">
    <source>
        <dbReference type="SAM" id="Coils"/>
    </source>
</evidence>
<dbReference type="AlphaFoldDB" id="A0A8K1CD94"/>
<evidence type="ECO:0000313" key="3">
    <source>
        <dbReference type="EMBL" id="TMW60488.1"/>
    </source>
</evidence>
<evidence type="ECO:0000313" key="4">
    <source>
        <dbReference type="Proteomes" id="UP000794436"/>
    </source>
</evidence>
<accession>A0A8K1CD94</accession>
<feature type="compositionally biased region" description="Basic and acidic residues" evidence="2">
    <location>
        <begin position="546"/>
        <end position="565"/>
    </location>
</feature>
<dbReference type="OrthoDB" id="111465at2759"/>
<dbReference type="Proteomes" id="UP000794436">
    <property type="component" value="Unassembled WGS sequence"/>
</dbReference>
<feature type="region of interest" description="Disordered" evidence="2">
    <location>
        <begin position="590"/>
        <end position="609"/>
    </location>
</feature>
<comment type="caution">
    <text evidence="3">The sequence shown here is derived from an EMBL/GenBank/DDBJ whole genome shotgun (WGS) entry which is preliminary data.</text>
</comment>
<feature type="compositionally biased region" description="Polar residues" evidence="2">
    <location>
        <begin position="289"/>
        <end position="302"/>
    </location>
</feature>
<evidence type="ECO:0000256" key="2">
    <source>
        <dbReference type="SAM" id="MobiDB-lite"/>
    </source>
</evidence>
<reference evidence="3" key="1">
    <citation type="submission" date="2019-03" db="EMBL/GenBank/DDBJ databases">
        <title>Long read genome sequence of the mycoparasitic Pythium oligandrum ATCC 38472 isolated from sugarbeet rhizosphere.</title>
        <authorList>
            <person name="Gaulin E."/>
        </authorList>
    </citation>
    <scope>NUCLEOTIDE SEQUENCE</scope>
    <source>
        <strain evidence="3">ATCC 38472_TT</strain>
    </source>
</reference>
<sequence>MQSGMHGAAMATPLRASSASVGVMGESERRRVLLLRLLGEIAAFIKQKQRRQDASTAPLFHTVLRVCEARLERLEDGDDGLSLSSSSAMTPRVAVAEAMVQELLVSLVSIRKSETESLVMEEVENVESMRTLLTQLRQDEKSLRRVVTNGAGGGDSQLRELQLLLRDELVQELALVRAQGLADSLHADASMQFAWETIHGQKMEIVRLRAENEDLQRRDIASGGAFRVSVMSNIEPKHAIQVLRSEIARHHESNIHALQKHLEQLEDALRRTTKTSSNRTKKTKALRSRSYNQSGISETTLDSSREQDRNNDSILLPSHLTNEVDLSVCEQCQQSGKTILGLQSELRQLRAQVAADEDSLVRAQQEHLLMKKEHSALTSALISAKQKQEELRQMIRDISEEKSRIQTLSETKQKTLEHDVEVLRREIASLELKNEQVVRDLALRRNEIVEFQKETGALRVECDGLRRTVHEQQNQLVLTDCALTSARATTSEVRYTTQTLHRKLEEKASELAEAQDKCRHIDAKLEEAFNQKAELQKQLGFAQHSTKELARALERSQRDRKDHDNNGVALSQQLQDAKQKLTRLKQENKQLKDEMRHSQNESAQEARELAAARESVRALQHHVAAVEGRLNRTEEEILSQSATAQAENEKCHELRTALDDQRMELQRTHEECQRLHVELKHAVDLKNQLQRDFASLKQDESRIKRDTNSLEQQRIELHKEIEDSKTTILMWMSKYNAVVEAKARLENDTREKLDQAQRDKEELQKARAHEAESLRKKDDLLKELSSAKKKSHMQHQVALDLYRRCTNLYQSGNH</sequence>
<feature type="region of interest" description="Disordered" evidence="2">
    <location>
        <begin position="546"/>
        <end position="576"/>
    </location>
</feature>
<keyword evidence="1" id="KW-0175">Coiled coil</keyword>
<feature type="coiled-coil region" evidence="1">
    <location>
        <begin position="742"/>
        <end position="773"/>
    </location>
</feature>
<gene>
    <name evidence="3" type="ORF">Poli38472_000530</name>
</gene>
<keyword evidence="4" id="KW-1185">Reference proteome</keyword>
<proteinExistence type="predicted"/>
<name>A0A8K1CD94_PYTOL</name>
<dbReference type="EMBL" id="SPLM01000108">
    <property type="protein sequence ID" value="TMW60488.1"/>
    <property type="molecule type" value="Genomic_DNA"/>
</dbReference>
<feature type="coiled-coil region" evidence="1">
    <location>
        <begin position="339"/>
        <end position="440"/>
    </location>
</feature>
<protein>
    <submittedName>
        <fullName evidence="3">Uncharacterized protein</fullName>
    </submittedName>
</protein>
<organism evidence="3 4">
    <name type="scientific">Pythium oligandrum</name>
    <name type="common">Mycoparasitic fungus</name>
    <dbReference type="NCBI Taxonomy" id="41045"/>
    <lineage>
        <taxon>Eukaryota</taxon>
        <taxon>Sar</taxon>
        <taxon>Stramenopiles</taxon>
        <taxon>Oomycota</taxon>
        <taxon>Peronosporomycetes</taxon>
        <taxon>Pythiales</taxon>
        <taxon>Pythiaceae</taxon>
        <taxon>Pythium</taxon>
    </lineage>
</organism>